<comment type="caution">
    <text evidence="13">The sequence shown here is derived from an EMBL/GenBank/DDBJ whole genome shotgun (WGS) entry which is preliminary data.</text>
</comment>
<comment type="function">
    <text evidence="10">Catalyzes the NADPH-dependent reduction of ketopantoate into pantoic acid.</text>
</comment>
<comment type="pathway">
    <text evidence="1 10">Cofactor biosynthesis; (R)-pantothenate biosynthesis; (R)-pantoate from 3-methyl-2-oxobutanoate: step 2/2.</text>
</comment>
<dbReference type="PANTHER" id="PTHR43765">
    <property type="entry name" value="2-DEHYDROPANTOATE 2-REDUCTASE-RELATED"/>
    <property type="match status" value="1"/>
</dbReference>
<dbReference type="EMBL" id="QMKK01000058">
    <property type="protein sequence ID" value="RAX37750.1"/>
    <property type="molecule type" value="Genomic_DNA"/>
</dbReference>
<accession>A0A329YB88</accession>
<evidence type="ECO:0000259" key="12">
    <source>
        <dbReference type="Pfam" id="PF08546"/>
    </source>
</evidence>
<dbReference type="Pfam" id="PF02558">
    <property type="entry name" value="ApbA"/>
    <property type="match status" value="1"/>
</dbReference>
<feature type="domain" description="Ketopantoate reductase N-terminal" evidence="11">
    <location>
        <begin position="1"/>
        <end position="137"/>
    </location>
</feature>
<evidence type="ECO:0000256" key="1">
    <source>
        <dbReference type="ARBA" id="ARBA00004994"/>
    </source>
</evidence>
<proteinExistence type="inferred from homology"/>
<dbReference type="SUPFAM" id="SSF51735">
    <property type="entry name" value="NAD(P)-binding Rossmann-fold domains"/>
    <property type="match status" value="1"/>
</dbReference>
<dbReference type="Gene3D" id="3.40.50.720">
    <property type="entry name" value="NAD(P)-binding Rossmann-like Domain"/>
    <property type="match status" value="1"/>
</dbReference>
<feature type="domain" description="Ketopantoate reductase C-terminal" evidence="12">
    <location>
        <begin position="171"/>
        <end position="287"/>
    </location>
</feature>
<dbReference type="Proteomes" id="UP000251205">
    <property type="component" value="Unassembled WGS sequence"/>
</dbReference>
<evidence type="ECO:0000259" key="11">
    <source>
        <dbReference type="Pfam" id="PF02558"/>
    </source>
</evidence>
<dbReference type="InterPro" id="IPR013332">
    <property type="entry name" value="KPR_N"/>
</dbReference>
<dbReference type="Pfam" id="PF08546">
    <property type="entry name" value="ApbA_C"/>
    <property type="match status" value="1"/>
</dbReference>
<dbReference type="NCBIfam" id="TIGR00745">
    <property type="entry name" value="apbA_panE"/>
    <property type="match status" value="1"/>
</dbReference>
<dbReference type="InterPro" id="IPR036291">
    <property type="entry name" value="NAD(P)-bd_dom_sf"/>
</dbReference>
<keyword evidence="5 10" id="KW-0566">Pantothenate biosynthesis</keyword>
<keyword evidence="7 10" id="KW-0560">Oxidoreductase</keyword>
<dbReference type="EC" id="1.1.1.169" evidence="3 10"/>
<evidence type="ECO:0000256" key="7">
    <source>
        <dbReference type="ARBA" id="ARBA00023002"/>
    </source>
</evidence>
<evidence type="ECO:0000256" key="4">
    <source>
        <dbReference type="ARBA" id="ARBA00019465"/>
    </source>
</evidence>
<gene>
    <name evidence="13" type="ORF">DQ393_30625</name>
</gene>
<dbReference type="AlphaFoldDB" id="A0A329YB88"/>
<name>A0A329YB88_RHITR</name>
<evidence type="ECO:0000256" key="6">
    <source>
        <dbReference type="ARBA" id="ARBA00022857"/>
    </source>
</evidence>
<dbReference type="SUPFAM" id="SSF48179">
    <property type="entry name" value="6-phosphogluconate dehydrogenase C-terminal domain-like"/>
    <property type="match status" value="1"/>
</dbReference>
<dbReference type="GO" id="GO:0008677">
    <property type="term" value="F:2-dehydropantoate 2-reductase activity"/>
    <property type="evidence" value="ECO:0007669"/>
    <property type="project" value="UniProtKB-EC"/>
</dbReference>
<evidence type="ECO:0000313" key="13">
    <source>
        <dbReference type="EMBL" id="RAX37750.1"/>
    </source>
</evidence>
<evidence type="ECO:0000256" key="5">
    <source>
        <dbReference type="ARBA" id="ARBA00022655"/>
    </source>
</evidence>
<evidence type="ECO:0000256" key="9">
    <source>
        <dbReference type="ARBA" id="ARBA00048793"/>
    </source>
</evidence>
<organism evidence="13 14">
    <name type="scientific">Rhizobium tropici</name>
    <dbReference type="NCBI Taxonomy" id="398"/>
    <lineage>
        <taxon>Bacteria</taxon>
        <taxon>Pseudomonadati</taxon>
        <taxon>Pseudomonadota</taxon>
        <taxon>Alphaproteobacteria</taxon>
        <taxon>Hyphomicrobiales</taxon>
        <taxon>Rhizobiaceae</taxon>
        <taxon>Rhizobium/Agrobacterium group</taxon>
        <taxon>Rhizobium</taxon>
    </lineage>
</organism>
<dbReference type="InterPro" id="IPR003710">
    <property type="entry name" value="ApbA"/>
</dbReference>
<sequence>MGSLFAGRLAERGNEVSLIEVSGVMIDAIEEKGLRMAGLFGEKAYSLPIAPADHYAEAFELLIVFTKGMYTTAAMEAAKHLLGPQTWVLTVQNGIGNVGAIEAFLARDRIVMGMTNWPSTLIEPGLITVPGEGEIKVWAANGQASARLEAISRALDEAGLNCKLDPGVEVSIWEKLAFNSALNSLAAVTGLTVGEMGDRQEARDIAFAIVDEVVAVAKARGLAVDANYVRQSLEHAFANHRQHQPSMLQDRLAGRRMEISTITGAVSRAGKTLNVATPVTTTFANLLTIFDNSGPVA</sequence>
<dbReference type="InterPro" id="IPR013752">
    <property type="entry name" value="KPA_reductase"/>
</dbReference>
<dbReference type="GO" id="GO:0050661">
    <property type="term" value="F:NADP binding"/>
    <property type="evidence" value="ECO:0007669"/>
    <property type="project" value="TreeGrafter"/>
</dbReference>
<protein>
    <recommendedName>
        <fullName evidence="4 10">2-dehydropantoate 2-reductase</fullName>
        <ecNumber evidence="3 10">1.1.1.169</ecNumber>
    </recommendedName>
    <alternativeName>
        <fullName evidence="8 10">Ketopantoate reductase</fullName>
    </alternativeName>
</protein>
<evidence type="ECO:0000256" key="2">
    <source>
        <dbReference type="ARBA" id="ARBA00007870"/>
    </source>
</evidence>
<dbReference type="FunFam" id="1.10.1040.10:FF:000017">
    <property type="entry name" value="2-dehydropantoate 2-reductase"/>
    <property type="match status" value="1"/>
</dbReference>
<comment type="similarity">
    <text evidence="2 10">Belongs to the ketopantoate reductase family.</text>
</comment>
<evidence type="ECO:0000256" key="3">
    <source>
        <dbReference type="ARBA" id="ARBA00013014"/>
    </source>
</evidence>
<evidence type="ECO:0000256" key="8">
    <source>
        <dbReference type="ARBA" id="ARBA00032024"/>
    </source>
</evidence>
<dbReference type="GO" id="GO:0015940">
    <property type="term" value="P:pantothenate biosynthetic process"/>
    <property type="evidence" value="ECO:0007669"/>
    <property type="project" value="UniProtKB-UniPathway"/>
</dbReference>
<comment type="catalytic activity">
    <reaction evidence="9 10">
        <text>(R)-pantoate + NADP(+) = 2-dehydropantoate + NADPH + H(+)</text>
        <dbReference type="Rhea" id="RHEA:16233"/>
        <dbReference type="ChEBI" id="CHEBI:11561"/>
        <dbReference type="ChEBI" id="CHEBI:15378"/>
        <dbReference type="ChEBI" id="CHEBI:15980"/>
        <dbReference type="ChEBI" id="CHEBI:57783"/>
        <dbReference type="ChEBI" id="CHEBI:58349"/>
        <dbReference type="EC" id="1.1.1.169"/>
    </reaction>
</comment>
<reference evidence="13 14" key="1">
    <citation type="submission" date="2018-06" db="EMBL/GenBank/DDBJ databases">
        <title>Whole Genome Sequence of an efficient microsymbiont, Rhizobium tropici.</title>
        <authorList>
            <person name="Srinivasan R."/>
            <person name="Singh H.V."/>
            <person name="Srivastava R."/>
            <person name="Kumari B."/>
            <person name="Radhakrishna A."/>
        </authorList>
    </citation>
    <scope>NUCLEOTIDE SEQUENCE [LARGE SCALE GENOMIC DNA]</scope>
    <source>
        <strain evidence="13 14">IGFRI Rhizo-19</strain>
    </source>
</reference>
<dbReference type="UniPathway" id="UPA00028">
    <property type="reaction ID" value="UER00004"/>
</dbReference>
<dbReference type="Gene3D" id="1.10.1040.10">
    <property type="entry name" value="N-(1-d-carboxylethyl)-l-norvaline Dehydrogenase, domain 2"/>
    <property type="match status" value="1"/>
</dbReference>
<keyword evidence="6 10" id="KW-0521">NADP</keyword>
<dbReference type="PANTHER" id="PTHR43765:SF2">
    <property type="entry name" value="2-DEHYDROPANTOATE 2-REDUCTASE"/>
    <property type="match status" value="1"/>
</dbReference>
<dbReference type="GO" id="GO:0005737">
    <property type="term" value="C:cytoplasm"/>
    <property type="evidence" value="ECO:0007669"/>
    <property type="project" value="TreeGrafter"/>
</dbReference>
<dbReference type="InterPro" id="IPR008927">
    <property type="entry name" value="6-PGluconate_DH-like_C_sf"/>
</dbReference>
<evidence type="ECO:0000256" key="10">
    <source>
        <dbReference type="RuleBase" id="RU362068"/>
    </source>
</evidence>
<dbReference type="InterPro" id="IPR050838">
    <property type="entry name" value="Ketopantoate_reductase"/>
</dbReference>
<dbReference type="InterPro" id="IPR013328">
    <property type="entry name" value="6PGD_dom2"/>
</dbReference>
<evidence type="ECO:0000313" key="14">
    <source>
        <dbReference type="Proteomes" id="UP000251205"/>
    </source>
</evidence>